<dbReference type="InterPro" id="IPR025251">
    <property type="entry name" value="DUF4213"/>
</dbReference>
<feature type="domain" description="Putative heavy-metal chelation" evidence="1">
    <location>
        <begin position="130"/>
        <end position="277"/>
    </location>
</feature>
<protein>
    <recommendedName>
        <fullName evidence="5">Fis family transcriptional regulator</fullName>
    </recommendedName>
</protein>
<reference evidence="3 4" key="1">
    <citation type="submission" date="2019-11" db="EMBL/GenBank/DDBJ databases">
        <title>Comparative genomics of hydrocarbon-degrading Desulfosarcina strains.</title>
        <authorList>
            <person name="Watanabe M."/>
            <person name="Kojima H."/>
            <person name="Fukui M."/>
        </authorList>
    </citation>
    <scope>NUCLEOTIDE SEQUENCE [LARGE SCALE GENOMIC DNA]</scope>
    <source>
        <strain evidence="4">oXyS1</strain>
    </source>
</reference>
<dbReference type="Pfam" id="PF04016">
    <property type="entry name" value="DUF364"/>
    <property type="match status" value="1"/>
</dbReference>
<name>A0A5K8ALG7_9BACT</name>
<proteinExistence type="predicted"/>
<evidence type="ECO:0000313" key="3">
    <source>
        <dbReference type="EMBL" id="BBO93399.1"/>
    </source>
</evidence>
<dbReference type="Pfam" id="PF13938">
    <property type="entry name" value="DUF4213"/>
    <property type="match status" value="1"/>
</dbReference>
<keyword evidence="4" id="KW-1185">Reference proteome</keyword>
<dbReference type="AlphaFoldDB" id="A0A5K8ALG7"/>
<accession>A0A5K8ALG7</accession>
<evidence type="ECO:0000259" key="2">
    <source>
        <dbReference type="Pfam" id="PF13938"/>
    </source>
</evidence>
<organism evidence="3 4">
    <name type="scientific">Desulfosarcina ovata subsp. ovata</name>
    <dbReference type="NCBI Taxonomy" id="2752305"/>
    <lineage>
        <taxon>Bacteria</taxon>
        <taxon>Pseudomonadati</taxon>
        <taxon>Thermodesulfobacteriota</taxon>
        <taxon>Desulfobacteria</taxon>
        <taxon>Desulfobacterales</taxon>
        <taxon>Desulfosarcinaceae</taxon>
        <taxon>Desulfosarcina</taxon>
    </lineage>
</organism>
<feature type="domain" description="DUF4213" evidence="2">
    <location>
        <begin position="23"/>
        <end position="111"/>
    </location>
</feature>
<sequence length="283" mass="30766">MKSTHHGADTLLTETVTHLRSMLGPEMEQLTVERAVIGIFFSGIQLSNGEGGICFTPVKEIPEAVCCPSSARAMPNSGKLVGQPVGYYIQRMQQGGPLQKALGIAVLNALSATCWRLTPPESYQLIHGVDPVENRTIDKDAEVVVIGALVPYFRMLKRREKPFTILEKDPRTLKPDEMEYFQPQENAGKYIAAADLLIITGTTLINDTLEGILDQMKTGAKAVLVGPTASMLPDAFFSRGITSIGGIMVTDTGRLLDTLAEAGSGYHFYGKSAERLVIEKHTD</sequence>
<evidence type="ECO:0000313" key="4">
    <source>
        <dbReference type="Proteomes" id="UP000422108"/>
    </source>
</evidence>
<dbReference type="EMBL" id="AP021879">
    <property type="protein sequence ID" value="BBO93399.1"/>
    <property type="molecule type" value="Genomic_DNA"/>
</dbReference>
<evidence type="ECO:0008006" key="5">
    <source>
        <dbReference type="Google" id="ProtNLM"/>
    </source>
</evidence>
<dbReference type="RefSeq" id="WP_197743453.1">
    <property type="nucleotide sequence ID" value="NZ_AP021879.1"/>
</dbReference>
<evidence type="ECO:0000259" key="1">
    <source>
        <dbReference type="Pfam" id="PF04016"/>
    </source>
</evidence>
<dbReference type="Gene3D" id="3.40.50.11590">
    <property type="match status" value="1"/>
</dbReference>
<dbReference type="Proteomes" id="UP000422108">
    <property type="component" value="Chromosome"/>
</dbReference>
<dbReference type="SUPFAM" id="SSF159713">
    <property type="entry name" value="Dhaf3308-like"/>
    <property type="match status" value="1"/>
</dbReference>
<gene>
    <name evidence="3" type="ORF">DSCOOX_65790</name>
</gene>
<dbReference type="InterPro" id="IPR007161">
    <property type="entry name" value="DUF364"/>
</dbReference>